<evidence type="ECO:0000313" key="2">
    <source>
        <dbReference type="Proteomes" id="UP000828390"/>
    </source>
</evidence>
<reference evidence="1" key="1">
    <citation type="journal article" date="2019" name="bioRxiv">
        <title>The Genome of the Zebra Mussel, Dreissena polymorpha: A Resource for Invasive Species Research.</title>
        <authorList>
            <person name="McCartney M.A."/>
            <person name="Auch B."/>
            <person name="Kono T."/>
            <person name="Mallez S."/>
            <person name="Zhang Y."/>
            <person name="Obille A."/>
            <person name="Becker A."/>
            <person name="Abrahante J.E."/>
            <person name="Garbe J."/>
            <person name="Badalamenti J.P."/>
            <person name="Herman A."/>
            <person name="Mangelson H."/>
            <person name="Liachko I."/>
            <person name="Sullivan S."/>
            <person name="Sone E.D."/>
            <person name="Koren S."/>
            <person name="Silverstein K.A.T."/>
            <person name="Beckman K.B."/>
            <person name="Gohl D.M."/>
        </authorList>
    </citation>
    <scope>NUCLEOTIDE SEQUENCE</scope>
    <source>
        <strain evidence="1">Duluth1</strain>
        <tissue evidence="1">Whole animal</tissue>
    </source>
</reference>
<dbReference type="Proteomes" id="UP000828390">
    <property type="component" value="Unassembled WGS sequence"/>
</dbReference>
<accession>A0A9D4N9N7</accession>
<proteinExistence type="predicted"/>
<dbReference type="EMBL" id="JAIWYP010000001">
    <property type="protein sequence ID" value="KAH3889759.1"/>
    <property type="molecule type" value="Genomic_DNA"/>
</dbReference>
<sequence length="134" mass="15339">MPAVCKVLIAAHILTGCYMTRKLGTKLSALKVCPEQYLENFGRSLDKHEQDLAISKAENYLVKETKPGTPCKAMDELRYTLCHQSRAMDLSELPPTTAAIRFHILRCLYVCYMQIHCLIEVKEHPTYFGFEEKV</sequence>
<evidence type="ECO:0000313" key="1">
    <source>
        <dbReference type="EMBL" id="KAH3889759.1"/>
    </source>
</evidence>
<protein>
    <submittedName>
        <fullName evidence="1">Uncharacterized protein</fullName>
    </submittedName>
</protein>
<comment type="caution">
    <text evidence="1">The sequence shown here is derived from an EMBL/GenBank/DDBJ whole genome shotgun (WGS) entry which is preliminary data.</text>
</comment>
<dbReference type="PROSITE" id="PS51257">
    <property type="entry name" value="PROKAR_LIPOPROTEIN"/>
    <property type="match status" value="1"/>
</dbReference>
<keyword evidence="2" id="KW-1185">Reference proteome</keyword>
<gene>
    <name evidence="1" type="ORF">DPMN_013822</name>
</gene>
<organism evidence="1 2">
    <name type="scientific">Dreissena polymorpha</name>
    <name type="common">Zebra mussel</name>
    <name type="synonym">Mytilus polymorpha</name>
    <dbReference type="NCBI Taxonomy" id="45954"/>
    <lineage>
        <taxon>Eukaryota</taxon>
        <taxon>Metazoa</taxon>
        <taxon>Spiralia</taxon>
        <taxon>Lophotrochozoa</taxon>
        <taxon>Mollusca</taxon>
        <taxon>Bivalvia</taxon>
        <taxon>Autobranchia</taxon>
        <taxon>Heteroconchia</taxon>
        <taxon>Euheterodonta</taxon>
        <taxon>Imparidentia</taxon>
        <taxon>Neoheterodontei</taxon>
        <taxon>Myida</taxon>
        <taxon>Dreissenoidea</taxon>
        <taxon>Dreissenidae</taxon>
        <taxon>Dreissena</taxon>
    </lineage>
</organism>
<dbReference type="AlphaFoldDB" id="A0A9D4N9N7"/>
<reference evidence="1" key="2">
    <citation type="submission" date="2020-11" db="EMBL/GenBank/DDBJ databases">
        <authorList>
            <person name="McCartney M.A."/>
            <person name="Auch B."/>
            <person name="Kono T."/>
            <person name="Mallez S."/>
            <person name="Becker A."/>
            <person name="Gohl D.M."/>
            <person name="Silverstein K.A.T."/>
            <person name="Koren S."/>
            <person name="Bechman K.B."/>
            <person name="Herman A."/>
            <person name="Abrahante J.E."/>
            <person name="Garbe J."/>
        </authorList>
    </citation>
    <scope>NUCLEOTIDE SEQUENCE</scope>
    <source>
        <strain evidence="1">Duluth1</strain>
        <tissue evidence="1">Whole animal</tissue>
    </source>
</reference>
<name>A0A9D4N9N7_DREPO</name>